<name>A0A0B7K8P4_BIOOC</name>
<dbReference type="Gene3D" id="1.20.120.550">
    <property type="entry name" value="Membrane associated eicosanoid/glutathione metabolism-like domain"/>
    <property type="match status" value="1"/>
</dbReference>
<proteinExistence type="predicted"/>
<keyword evidence="2 5" id="KW-0812">Transmembrane</keyword>
<dbReference type="SUPFAM" id="SSF161084">
    <property type="entry name" value="MAPEG domain-like"/>
    <property type="match status" value="1"/>
</dbReference>
<feature type="transmembrane region" description="Helical" evidence="5">
    <location>
        <begin position="103"/>
        <end position="122"/>
    </location>
</feature>
<dbReference type="AlphaFoldDB" id="A0A0B7K8P4"/>
<dbReference type="PANTHER" id="PTHR35371:SF1">
    <property type="entry name" value="BLR7753 PROTEIN"/>
    <property type="match status" value="1"/>
</dbReference>
<feature type="transmembrane region" description="Helical" evidence="5">
    <location>
        <begin position="134"/>
        <end position="153"/>
    </location>
</feature>
<keyword evidence="4 5" id="KW-0472">Membrane</keyword>
<dbReference type="EMBL" id="CDPU01000022">
    <property type="protein sequence ID" value="CEO51285.1"/>
    <property type="molecule type" value="Genomic_DNA"/>
</dbReference>
<dbReference type="GO" id="GO:0016020">
    <property type="term" value="C:membrane"/>
    <property type="evidence" value="ECO:0007669"/>
    <property type="project" value="UniProtKB-SubCell"/>
</dbReference>
<evidence type="ECO:0000256" key="3">
    <source>
        <dbReference type="ARBA" id="ARBA00022989"/>
    </source>
</evidence>
<dbReference type="InterPro" id="IPR001129">
    <property type="entry name" value="Membr-assoc_MAPEG"/>
</dbReference>
<evidence type="ECO:0000256" key="2">
    <source>
        <dbReference type="ARBA" id="ARBA00022692"/>
    </source>
</evidence>
<protein>
    <submittedName>
        <fullName evidence="6">Uncharacterized protein</fullName>
    </submittedName>
</protein>
<accession>A0A0B7K8P4</accession>
<reference evidence="6" key="1">
    <citation type="submission" date="2015-01" db="EMBL/GenBank/DDBJ databases">
        <authorList>
            <person name="Durling Mikael"/>
        </authorList>
    </citation>
    <scope>NUCLEOTIDE SEQUENCE</scope>
</reference>
<dbReference type="Pfam" id="PF01124">
    <property type="entry name" value="MAPEG"/>
    <property type="match status" value="1"/>
</dbReference>
<dbReference type="PANTHER" id="PTHR35371">
    <property type="entry name" value="INNER MEMBRANE PROTEIN"/>
    <property type="match status" value="1"/>
</dbReference>
<sequence>MASALGLSFARNHISYFAIPAAFACAHIPHLYSAIASQGAYDNSNPRALKDNIASAGTLDEETKQRLIRAKRASENNYETIGLFAAGVAAANQAGAPTCVVNALSWGYVGFRVLYNFVYINLGGIRKTHWLRSAVWSLCMWSSVGLFVAAGIYSTKGDYQYELEFENI</sequence>
<keyword evidence="3 5" id="KW-1133">Transmembrane helix</keyword>
<comment type="subcellular location">
    <subcellularLocation>
        <location evidence="1">Membrane</location>
    </subcellularLocation>
</comment>
<gene>
    <name evidence="6" type="ORF">BN869_000007343_1</name>
</gene>
<evidence type="ECO:0000313" key="6">
    <source>
        <dbReference type="EMBL" id="CEO51285.1"/>
    </source>
</evidence>
<dbReference type="InterPro" id="IPR023352">
    <property type="entry name" value="MAPEG-like_dom_sf"/>
</dbReference>
<evidence type="ECO:0000256" key="5">
    <source>
        <dbReference type="SAM" id="Phobius"/>
    </source>
</evidence>
<organism evidence="6">
    <name type="scientific">Bionectria ochroleuca</name>
    <name type="common">Gliocladium roseum</name>
    <dbReference type="NCBI Taxonomy" id="29856"/>
    <lineage>
        <taxon>Eukaryota</taxon>
        <taxon>Fungi</taxon>
        <taxon>Dikarya</taxon>
        <taxon>Ascomycota</taxon>
        <taxon>Pezizomycotina</taxon>
        <taxon>Sordariomycetes</taxon>
        <taxon>Hypocreomycetidae</taxon>
        <taxon>Hypocreales</taxon>
        <taxon>Bionectriaceae</taxon>
        <taxon>Clonostachys</taxon>
    </lineage>
</organism>
<evidence type="ECO:0000256" key="4">
    <source>
        <dbReference type="ARBA" id="ARBA00023136"/>
    </source>
</evidence>
<evidence type="ECO:0000256" key="1">
    <source>
        <dbReference type="ARBA" id="ARBA00004370"/>
    </source>
</evidence>